<dbReference type="Gene3D" id="1.10.1040.10">
    <property type="entry name" value="N-(1-d-carboxylethyl)-l-norvaline Dehydrogenase, domain 2"/>
    <property type="match status" value="1"/>
</dbReference>
<organism evidence="13 14">
    <name type="scientific">Rivibacter subsaxonicus</name>
    <dbReference type="NCBI Taxonomy" id="457575"/>
    <lineage>
        <taxon>Bacteria</taxon>
        <taxon>Pseudomonadati</taxon>
        <taxon>Pseudomonadota</taxon>
        <taxon>Betaproteobacteria</taxon>
        <taxon>Burkholderiales</taxon>
        <taxon>Rivibacter</taxon>
    </lineage>
</organism>
<keyword evidence="6 10" id="KW-0521">NADP</keyword>
<name>A0A4Q7W1U6_9BURK</name>
<keyword evidence="5 10" id="KW-0566">Pantothenate biosynthesis</keyword>
<dbReference type="UniPathway" id="UPA00028">
    <property type="reaction ID" value="UER00004"/>
</dbReference>
<evidence type="ECO:0000256" key="5">
    <source>
        <dbReference type="ARBA" id="ARBA00022655"/>
    </source>
</evidence>
<comment type="function">
    <text evidence="10">Catalyzes the NADPH-dependent reduction of ketopantoate into pantoic acid.</text>
</comment>
<evidence type="ECO:0000313" key="13">
    <source>
        <dbReference type="EMBL" id="RZU02825.1"/>
    </source>
</evidence>
<evidence type="ECO:0000256" key="8">
    <source>
        <dbReference type="ARBA" id="ARBA00032024"/>
    </source>
</evidence>
<accession>A0A4Q7W1U6</accession>
<dbReference type="Pfam" id="PF02558">
    <property type="entry name" value="ApbA"/>
    <property type="match status" value="1"/>
</dbReference>
<dbReference type="Proteomes" id="UP000293671">
    <property type="component" value="Unassembled WGS sequence"/>
</dbReference>
<sequence>MRIAIMGSGGVGAYVGAQLQAAGEEVVFIARGAHLHALKQLGLRIDSPVAPLHLPRVTASDEPARIGPVDLVIFAVKLGDTETAARAIGPLLGPETRVLTLQNGIDSVELISRHAGSAKVLGGVIYVSAVIESPGVIRSPGGLHRIVADAAGGDPVVAALCRASERTSALDVTASDAIDVVIWEKFIALTALSATTSLLRARMGQILGHPESRALQRQLVDEAVAVGRAAGKPIRAELADEIMSKLAAMPASFRSSMSEDLERGKPLELSWLSGRVHGLGLQLGVPTPAHSVVYRALVLYEGGKAVQG</sequence>
<dbReference type="InterPro" id="IPR036291">
    <property type="entry name" value="NAD(P)-bd_dom_sf"/>
</dbReference>
<dbReference type="GO" id="GO:0005737">
    <property type="term" value="C:cytoplasm"/>
    <property type="evidence" value="ECO:0007669"/>
    <property type="project" value="TreeGrafter"/>
</dbReference>
<feature type="domain" description="Ketopantoate reductase C-terminal" evidence="12">
    <location>
        <begin position="179"/>
        <end position="298"/>
    </location>
</feature>
<dbReference type="EC" id="1.1.1.169" evidence="3 10"/>
<comment type="similarity">
    <text evidence="2 10">Belongs to the ketopantoate reductase family.</text>
</comment>
<comment type="caution">
    <text evidence="13">The sequence shown here is derived from an EMBL/GenBank/DDBJ whole genome shotgun (WGS) entry which is preliminary data.</text>
</comment>
<gene>
    <name evidence="13" type="ORF">EV670_0854</name>
</gene>
<dbReference type="SUPFAM" id="SSF48179">
    <property type="entry name" value="6-phosphogluconate dehydrogenase C-terminal domain-like"/>
    <property type="match status" value="1"/>
</dbReference>
<evidence type="ECO:0000256" key="2">
    <source>
        <dbReference type="ARBA" id="ARBA00007870"/>
    </source>
</evidence>
<evidence type="ECO:0000259" key="12">
    <source>
        <dbReference type="Pfam" id="PF08546"/>
    </source>
</evidence>
<comment type="pathway">
    <text evidence="1 10">Cofactor biosynthesis; (R)-pantothenate biosynthesis; (R)-pantoate from 3-methyl-2-oxobutanoate: step 2/2.</text>
</comment>
<dbReference type="GO" id="GO:0008677">
    <property type="term" value="F:2-dehydropantoate 2-reductase activity"/>
    <property type="evidence" value="ECO:0007669"/>
    <property type="project" value="UniProtKB-EC"/>
</dbReference>
<evidence type="ECO:0000256" key="9">
    <source>
        <dbReference type="ARBA" id="ARBA00048793"/>
    </source>
</evidence>
<dbReference type="SUPFAM" id="SSF51735">
    <property type="entry name" value="NAD(P)-binding Rossmann-fold domains"/>
    <property type="match status" value="1"/>
</dbReference>
<keyword evidence="7 10" id="KW-0560">Oxidoreductase</keyword>
<dbReference type="InterPro" id="IPR003710">
    <property type="entry name" value="ApbA"/>
</dbReference>
<evidence type="ECO:0000256" key="1">
    <source>
        <dbReference type="ARBA" id="ARBA00004994"/>
    </source>
</evidence>
<dbReference type="InterPro" id="IPR013332">
    <property type="entry name" value="KPR_N"/>
</dbReference>
<dbReference type="PANTHER" id="PTHR21708:SF26">
    <property type="entry name" value="2-DEHYDROPANTOATE 2-REDUCTASE"/>
    <property type="match status" value="1"/>
</dbReference>
<dbReference type="RefSeq" id="WP_207224992.1">
    <property type="nucleotide sequence ID" value="NZ_SHKP01000004.1"/>
</dbReference>
<dbReference type="EMBL" id="SHKP01000004">
    <property type="protein sequence ID" value="RZU02825.1"/>
    <property type="molecule type" value="Genomic_DNA"/>
</dbReference>
<reference evidence="13 14" key="1">
    <citation type="submission" date="2019-02" db="EMBL/GenBank/DDBJ databases">
        <title>Genomic Encyclopedia of Type Strains, Phase IV (KMG-IV): sequencing the most valuable type-strain genomes for metagenomic binning, comparative biology and taxonomic classification.</title>
        <authorList>
            <person name="Goeker M."/>
        </authorList>
    </citation>
    <scope>NUCLEOTIDE SEQUENCE [LARGE SCALE GENOMIC DNA]</scope>
    <source>
        <strain evidence="13 14">DSM 19570</strain>
    </source>
</reference>
<evidence type="ECO:0000256" key="7">
    <source>
        <dbReference type="ARBA" id="ARBA00023002"/>
    </source>
</evidence>
<evidence type="ECO:0000256" key="10">
    <source>
        <dbReference type="RuleBase" id="RU362068"/>
    </source>
</evidence>
<evidence type="ECO:0000259" key="11">
    <source>
        <dbReference type="Pfam" id="PF02558"/>
    </source>
</evidence>
<evidence type="ECO:0000256" key="4">
    <source>
        <dbReference type="ARBA" id="ARBA00019465"/>
    </source>
</evidence>
<dbReference type="NCBIfam" id="TIGR00745">
    <property type="entry name" value="apbA_panE"/>
    <property type="match status" value="1"/>
</dbReference>
<proteinExistence type="inferred from homology"/>
<dbReference type="AlphaFoldDB" id="A0A4Q7W1U6"/>
<keyword evidence="14" id="KW-1185">Reference proteome</keyword>
<feature type="domain" description="Ketopantoate reductase N-terminal" evidence="11">
    <location>
        <begin position="3"/>
        <end position="141"/>
    </location>
</feature>
<protein>
    <recommendedName>
        <fullName evidence="4 10">2-dehydropantoate 2-reductase</fullName>
        <ecNumber evidence="3 10">1.1.1.169</ecNumber>
    </recommendedName>
    <alternativeName>
        <fullName evidence="8 10">Ketopantoate reductase</fullName>
    </alternativeName>
</protein>
<dbReference type="Gene3D" id="3.40.50.720">
    <property type="entry name" value="NAD(P)-binding Rossmann-like Domain"/>
    <property type="match status" value="1"/>
</dbReference>
<dbReference type="InterPro" id="IPR013752">
    <property type="entry name" value="KPA_reductase"/>
</dbReference>
<evidence type="ECO:0000256" key="6">
    <source>
        <dbReference type="ARBA" id="ARBA00022857"/>
    </source>
</evidence>
<evidence type="ECO:0000256" key="3">
    <source>
        <dbReference type="ARBA" id="ARBA00013014"/>
    </source>
</evidence>
<dbReference type="GO" id="GO:0015940">
    <property type="term" value="P:pantothenate biosynthetic process"/>
    <property type="evidence" value="ECO:0007669"/>
    <property type="project" value="UniProtKB-UniPathway"/>
</dbReference>
<dbReference type="Pfam" id="PF08546">
    <property type="entry name" value="ApbA_C"/>
    <property type="match status" value="1"/>
</dbReference>
<evidence type="ECO:0000313" key="14">
    <source>
        <dbReference type="Proteomes" id="UP000293671"/>
    </source>
</evidence>
<dbReference type="PANTHER" id="PTHR21708">
    <property type="entry name" value="PROBABLE 2-DEHYDROPANTOATE 2-REDUCTASE"/>
    <property type="match status" value="1"/>
</dbReference>
<dbReference type="InterPro" id="IPR051402">
    <property type="entry name" value="KPR-Related"/>
</dbReference>
<comment type="catalytic activity">
    <reaction evidence="9 10">
        <text>(R)-pantoate + NADP(+) = 2-dehydropantoate + NADPH + H(+)</text>
        <dbReference type="Rhea" id="RHEA:16233"/>
        <dbReference type="ChEBI" id="CHEBI:11561"/>
        <dbReference type="ChEBI" id="CHEBI:15378"/>
        <dbReference type="ChEBI" id="CHEBI:15980"/>
        <dbReference type="ChEBI" id="CHEBI:57783"/>
        <dbReference type="ChEBI" id="CHEBI:58349"/>
        <dbReference type="EC" id="1.1.1.169"/>
    </reaction>
</comment>
<dbReference type="InterPro" id="IPR013328">
    <property type="entry name" value="6PGD_dom2"/>
</dbReference>
<dbReference type="FunFam" id="1.10.1040.10:FF:000017">
    <property type="entry name" value="2-dehydropantoate 2-reductase"/>
    <property type="match status" value="1"/>
</dbReference>
<dbReference type="InterPro" id="IPR008927">
    <property type="entry name" value="6-PGluconate_DH-like_C_sf"/>
</dbReference>